<dbReference type="EMBL" id="JADEYC010000015">
    <property type="protein sequence ID" value="MBE9374883.1"/>
    <property type="molecule type" value="Genomic_DNA"/>
</dbReference>
<feature type="transmembrane region" description="Helical" evidence="2">
    <location>
        <begin position="135"/>
        <end position="153"/>
    </location>
</feature>
<evidence type="ECO:0000256" key="2">
    <source>
        <dbReference type="SAM" id="Phobius"/>
    </source>
</evidence>
<dbReference type="AlphaFoldDB" id="A0A929BC18"/>
<comment type="caution">
    <text evidence="3">The sequence shown here is derived from an EMBL/GenBank/DDBJ whole genome shotgun (WGS) entry which is preliminary data.</text>
</comment>
<gene>
    <name evidence="3" type="ORF">IQ251_10555</name>
</gene>
<keyword evidence="4" id="KW-1185">Reference proteome</keyword>
<keyword evidence="2" id="KW-1133">Transmembrane helix</keyword>
<keyword evidence="2" id="KW-0472">Membrane</keyword>
<keyword evidence="2" id="KW-0812">Transmembrane</keyword>
<dbReference type="Proteomes" id="UP000598360">
    <property type="component" value="Unassembled WGS sequence"/>
</dbReference>
<feature type="transmembrane region" description="Helical" evidence="2">
    <location>
        <begin position="111"/>
        <end position="129"/>
    </location>
</feature>
<proteinExistence type="predicted"/>
<sequence length="165" mass="17777">MTQPDPFEATPPDEPSKPDRPKALDQSFWCGVASVVIGFLVVITGFVLMPAGDLDAVLQEVARQEPSLSPEQIRSVYDATMIVTLVFLVVIAAGWILFLHQMRRGYNWARIVITVVGGLWAVLTLPSIATGGEGSLLAILQLIAIGATVVLAFRPESNAYLRSAS</sequence>
<feature type="transmembrane region" description="Helical" evidence="2">
    <location>
        <begin position="79"/>
        <end position="99"/>
    </location>
</feature>
<accession>A0A929BC18</accession>
<organism evidence="3 4">
    <name type="scientific">Saccharopolyspora montiporae</name>
    <dbReference type="NCBI Taxonomy" id="2781240"/>
    <lineage>
        <taxon>Bacteria</taxon>
        <taxon>Bacillati</taxon>
        <taxon>Actinomycetota</taxon>
        <taxon>Actinomycetes</taxon>
        <taxon>Pseudonocardiales</taxon>
        <taxon>Pseudonocardiaceae</taxon>
        <taxon>Saccharopolyspora</taxon>
    </lineage>
</organism>
<protein>
    <submittedName>
        <fullName evidence="3">Uncharacterized protein</fullName>
    </submittedName>
</protein>
<name>A0A929BC18_9PSEU</name>
<evidence type="ECO:0000313" key="3">
    <source>
        <dbReference type="EMBL" id="MBE9374883.1"/>
    </source>
</evidence>
<feature type="transmembrane region" description="Helical" evidence="2">
    <location>
        <begin position="27"/>
        <end position="49"/>
    </location>
</feature>
<evidence type="ECO:0000313" key="4">
    <source>
        <dbReference type="Proteomes" id="UP000598360"/>
    </source>
</evidence>
<reference evidence="3" key="1">
    <citation type="submission" date="2020-10" db="EMBL/GenBank/DDBJ databases">
        <title>Diversity and distribution of actinomycetes associated with coral in the coast of Hainan.</title>
        <authorList>
            <person name="Li F."/>
        </authorList>
    </citation>
    <scope>NUCLEOTIDE SEQUENCE</scope>
    <source>
        <strain evidence="3">HNM0983</strain>
    </source>
</reference>
<dbReference type="RefSeq" id="WP_193928309.1">
    <property type="nucleotide sequence ID" value="NZ_JADEYC010000015.1"/>
</dbReference>
<evidence type="ECO:0000256" key="1">
    <source>
        <dbReference type="SAM" id="MobiDB-lite"/>
    </source>
</evidence>
<feature type="region of interest" description="Disordered" evidence="1">
    <location>
        <begin position="1"/>
        <end position="22"/>
    </location>
</feature>